<protein>
    <recommendedName>
        <fullName evidence="3">Outer membrane lipoprotein BamD-like domain-containing protein</fullName>
    </recommendedName>
</protein>
<evidence type="ECO:0000313" key="1">
    <source>
        <dbReference type="EMBL" id="OIN90231.1"/>
    </source>
</evidence>
<dbReference type="SUPFAM" id="SSF48452">
    <property type="entry name" value="TPR-like"/>
    <property type="match status" value="1"/>
</dbReference>
<evidence type="ECO:0000313" key="2">
    <source>
        <dbReference type="Proteomes" id="UP000182345"/>
    </source>
</evidence>
<evidence type="ECO:0008006" key="3">
    <source>
        <dbReference type="Google" id="ProtNLM"/>
    </source>
</evidence>
<comment type="caution">
    <text evidence="1">The sequence shown here is derived from an EMBL/GenBank/DDBJ whole genome shotgun (WGS) entry which is preliminary data.</text>
</comment>
<accession>A0A1J4RTK0</accession>
<dbReference type="AlphaFoldDB" id="A0A1J4RTK0"/>
<dbReference type="Gene3D" id="1.25.40.10">
    <property type="entry name" value="Tetratricopeptide repeat domain"/>
    <property type="match status" value="2"/>
</dbReference>
<proteinExistence type="predicted"/>
<dbReference type="Proteomes" id="UP000182345">
    <property type="component" value="Unassembled WGS sequence"/>
</dbReference>
<reference evidence="1 2" key="1">
    <citation type="journal article" date="2016" name="Environ. Microbiol.">
        <title>Genomic resolution of a cold subsurface aquifer community provides metabolic insights for novel microbes adapted to high CO concentrations.</title>
        <authorList>
            <person name="Probst A.J."/>
            <person name="Castelle C.J."/>
            <person name="Singh A."/>
            <person name="Brown C.T."/>
            <person name="Anantharaman K."/>
            <person name="Sharon I."/>
            <person name="Hug L.A."/>
            <person name="Burstein D."/>
            <person name="Emerson J.B."/>
            <person name="Thomas B.C."/>
            <person name="Banfield J.F."/>
        </authorList>
    </citation>
    <scope>NUCLEOTIDE SEQUENCE [LARGE SCALE GENOMIC DNA]</scope>
    <source>
        <strain evidence="1">CG1_02_44_10</strain>
    </source>
</reference>
<dbReference type="InterPro" id="IPR011990">
    <property type="entry name" value="TPR-like_helical_dom_sf"/>
</dbReference>
<dbReference type="EMBL" id="MNUK01000079">
    <property type="protein sequence ID" value="OIN90231.1"/>
    <property type="molecule type" value="Genomic_DNA"/>
</dbReference>
<sequence>MALYKQGRRGISLHIGNEILTQDRNYLLAHQLIAYSSMSLQSRRGAVQELEHLQELHPDYVDVYQFFQAICHYFEGKYAASVSVFQQIPTQSAYFHDALRYLFLSYIALGDTAKAGETATELLQTDDLVIADIYTIFDLFFYTPLKEKSEFTLYAFFPQVVDEALRICESRFTKYGYVCLYGKAGSLIADHEEDKALRLLEGVVKRYPRAELYEYIGDLYRNKGEKTVAQGRYQQAFLLAESFPK</sequence>
<name>A0A1J4RTK0_9BACT</name>
<gene>
    <name evidence="1" type="ORF">AUJ42_03470</name>
</gene>
<organism evidence="1 2">
    <name type="scientific">Candidatus Collierbacteria bacterium CG1_02_44_10</name>
    <dbReference type="NCBI Taxonomy" id="1805087"/>
    <lineage>
        <taxon>Bacteria</taxon>
        <taxon>Candidatus Collieribacteriota</taxon>
    </lineage>
</organism>